<dbReference type="InterPro" id="IPR006796">
    <property type="entry name" value="Dickkopf_N"/>
</dbReference>
<comment type="similarity">
    <text evidence="2">Belongs to the dickkopf family.</text>
</comment>
<keyword evidence="6 15" id="KW-0732">Signal</keyword>
<dbReference type="InterPro" id="IPR039863">
    <property type="entry name" value="DKK1-4"/>
</dbReference>
<comment type="subunit">
    <text evidence="11">Interacts with LRP5 and LRP6.</text>
</comment>
<sequence length="363" mass="40629">MGGSLPLVLLYLSACVRCSPTAPRAAAPPGAPSQGEATLGEMFREVEELMEDTQLKLQDAAREMESEQESFSRELHAIDLDKLPPNYHNQSDTESKTGNATIRTHQDIHKTTDEKTGTIIISEQIITSVNGEVSDHECIVDEDCEKEHFCLVSLLESKCLKSGTQDESCTRDAECRSEHLCVWGHCRRNASKGENGTICEQQLDCSNNMCCAFQTDLLFPVCSPLPTEHQLCHNPLQNLLDIITWEFEPEGALDHCPCAKGLICQPQRPGSLSVCKQSSVFDDHTTSPGDRRLEDQTFLDMVSKEGAEGEDSYRDIIEDFEEAVARGVEEDLFYKISDEPEEDRTESLTERELMVEPRRRGLK</sequence>
<dbReference type="AlphaFoldDB" id="V9KRA5"/>
<evidence type="ECO:0000256" key="3">
    <source>
        <dbReference type="ARBA" id="ARBA00022473"/>
    </source>
</evidence>
<dbReference type="CDD" id="cd23274">
    <property type="entry name" value="Dkk3_Cys2"/>
    <property type="match status" value="1"/>
</dbReference>
<dbReference type="OrthoDB" id="6359792at2759"/>
<keyword evidence="3" id="KW-0217">Developmental protein</keyword>
<keyword evidence="7 13" id="KW-0175">Coiled coil</keyword>
<keyword evidence="4" id="KW-0964">Secreted</keyword>
<dbReference type="RefSeq" id="XP_042197514.1">
    <property type="nucleotide sequence ID" value="XM_042341580.1"/>
</dbReference>
<keyword evidence="5" id="KW-0879">Wnt signaling pathway</keyword>
<evidence type="ECO:0000256" key="9">
    <source>
        <dbReference type="ARBA" id="ARBA00023180"/>
    </source>
</evidence>
<evidence type="ECO:0000256" key="5">
    <source>
        <dbReference type="ARBA" id="ARBA00022687"/>
    </source>
</evidence>
<evidence type="ECO:0000256" key="13">
    <source>
        <dbReference type="SAM" id="Coils"/>
    </source>
</evidence>
<dbReference type="Pfam" id="PF04706">
    <property type="entry name" value="Dickkopf_N"/>
    <property type="match status" value="1"/>
</dbReference>
<evidence type="ECO:0000256" key="11">
    <source>
        <dbReference type="ARBA" id="ARBA00064421"/>
    </source>
</evidence>
<dbReference type="InterPro" id="IPR047300">
    <property type="entry name" value="Dkk3_Cys2"/>
</dbReference>
<dbReference type="GO" id="GO:0005615">
    <property type="term" value="C:extracellular space"/>
    <property type="evidence" value="ECO:0007669"/>
    <property type="project" value="TreeGrafter"/>
</dbReference>
<evidence type="ECO:0000256" key="2">
    <source>
        <dbReference type="ARBA" id="ARBA00010842"/>
    </source>
</evidence>
<feature type="coiled-coil region" evidence="13">
    <location>
        <begin position="43"/>
        <end position="70"/>
    </location>
</feature>
<dbReference type="KEGG" id="cmk:103175068"/>
<name>V9KRA5_CALMI</name>
<dbReference type="PANTHER" id="PTHR12113">
    <property type="entry name" value="DICKKOPF3-LIKE 3"/>
    <property type="match status" value="1"/>
</dbReference>
<evidence type="ECO:0000256" key="6">
    <source>
        <dbReference type="ARBA" id="ARBA00022729"/>
    </source>
</evidence>
<evidence type="ECO:0000256" key="14">
    <source>
        <dbReference type="SAM" id="MobiDB-lite"/>
    </source>
</evidence>
<reference evidence="17" key="1">
    <citation type="journal article" date="2014" name="Nature">
        <title>Elephant shark genome provides unique insights into gnathostome evolution.</title>
        <authorList>
            <consortium name="International Elephant Shark Genome Sequencing Consortium"/>
            <person name="Venkatesh B."/>
            <person name="Lee A.P."/>
            <person name="Ravi V."/>
            <person name="Maurya A.K."/>
            <person name="Lian M.M."/>
            <person name="Swann J.B."/>
            <person name="Ohta Y."/>
            <person name="Flajnik M.F."/>
            <person name="Sutoh Y."/>
            <person name="Kasahara M."/>
            <person name="Hoon S."/>
            <person name="Gangu V."/>
            <person name="Roy S.W."/>
            <person name="Irimia M."/>
            <person name="Korzh V."/>
            <person name="Kondrychyn I."/>
            <person name="Lim Z.W."/>
            <person name="Tay B.H."/>
            <person name="Tohari S."/>
            <person name="Kong K.W."/>
            <person name="Ho S."/>
            <person name="Lorente-Galdos B."/>
            <person name="Quilez J."/>
            <person name="Marques-Bonet T."/>
            <person name="Raney B.J."/>
            <person name="Ingham P.W."/>
            <person name="Tay A."/>
            <person name="Hillier L.W."/>
            <person name="Minx P."/>
            <person name="Boehm T."/>
            <person name="Wilson R.K."/>
            <person name="Brenner S."/>
            <person name="Warren W.C."/>
        </authorList>
    </citation>
    <scope>NUCLEOTIDE SEQUENCE</scope>
    <source>
        <tissue evidence="17">Brain</tissue>
    </source>
</reference>
<accession>V9KRA5</accession>
<dbReference type="GeneID" id="103175068"/>
<dbReference type="GO" id="GO:0016055">
    <property type="term" value="P:Wnt signaling pathway"/>
    <property type="evidence" value="ECO:0007669"/>
    <property type="project" value="UniProtKB-KW"/>
</dbReference>
<evidence type="ECO:0000256" key="1">
    <source>
        <dbReference type="ARBA" id="ARBA00004613"/>
    </source>
</evidence>
<evidence type="ECO:0000256" key="7">
    <source>
        <dbReference type="ARBA" id="ARBA00023054"/>
    </source>
</evidence>
<evidence type="ECO:0000256" key="8">
    <source>
        <dbReference type="ARBA" id="ARBA00023157"/>
    </source>
</evidence>
<feature type="domain" description="Dickkopf N-terminal cysteine-rich" evidence="16">
    <location>
        <begin position="137"/>
        <end position="186"/>
    </location>
</feature>
<feature type="region of interest" description="Disordered" evidence="14">
    <location>
        <begin position="337"/>
        <end position="363"/>
    </location>
</feature>
<keyword evidence="9" id="KW-0325">Glycoprotein</keyword>
<evidence type="ECO:0000313" key="17">
    <source>
        <dbReference type="EMBL" id="AFP00903.1"/>
    </source>
</evidence>
<evidence type="ECO:0000259" key="16">
    <source>
        <dbReference type="Pfam" id="PF04706"/>
    </source>
</evidence>
<feature type="chain" id="PRO_5004777991" description="Dickkopf-related protein 3" evidence="15">
    <location>
        <begin position="19"/>
        <end position="363"/>
    </location>
</feature>
<feature type="compositionally biased region" description="Basic and acidic residues" evidence="14">
    <location>
        <begin position="345"/>
        <end position="363"/>
    </location>
</feature>
<protein>
    <recommendedName>
        <fullName evidence="12">Dickkopf-related protein 3</fullName>
    </recommendedName>
</protein>
<evidence type="ECO:0000256" key="12">
    <source>
        <dbReference type="ARBA" id="ARBA00068349"/>
    </source>
</evidence>
<proteinExistence type="evidence at transcript level"/>
<evidence type="ECO:0000256" key="15">
    <source>
        <dbReference type="SAM" id="SignalP"/>
    </source>
</evidence>
<keyword evidence="8" id="KW-1015">Disulfide bond</keyword>
<organism evidence="17">
    <name type="scientific">Callorhinchus milii</name>
    <name type="common">Ghost shark</name>
    <dbReference type="NCBI Taxonomy" id="7868"/>
    <lineage>
        <taxon>Eukaryota</taxon>
        <taxon>Metazoa</taxon>
        <taxon>Chordata</taxon>
        <taxon>Craniata</taxon>
        <taxon>Vertebrata</taxon>
        <taxon>Chondrichthyes</taxon>
        <taxon>Holocephali</taxon>
        <taxon>Chimaeriformes</taxon>
        <taxon>Callorhinchidae</taxon>
        <taxon>Callorhinchus</taxon>
    </lineage>
</organism>
<dbReference type="GO" id="GO:0039706">
    <property type="term" value="F:co-receptor binding"/>
    <property type="evidence" value="ECO:0007669"/>
    <property type="project" value="TreeGrafter"/>
</dbReference>
<dbReference type="PANTHER" id="PTHR12113:SF8">
    <property type="entry name" value="DICKKOPF-RELATED PROTEIN 3"/>
    <property type="match status" value="1"/>
</dbReference>
<evidence type="ECO:0000256" key="4">
    <source>
        <dbReference type="ARBA" id="ARBA00022525"/>
    </source>
</evidence>
<comment type="function">
    <text evidence="10">Antagonizes canonical Wnt signaling by inhibiting LRP5/6 interaction with Wnt and by forming a ternary complex with the transmembrane protein KREMEN that promotes internalization of LRP5/6. DKKs play an important role in vertebrate development, where they locally inhibit Wnt regulated processes such as antero-posterior axial patterning, limb development, somitogenesis and eye formation. In the adult, Dkks are implicated in bone formation and bone disease, cancer and Alzheimer disease.</text>
</comment>
<comment type="subcellular location">
    <subcellularLocation>
        <location evidence="1">Secreted</location>
    </subcellularLocation>
</comment>
<dbReference type="EMBL" id="JW868385">
    <property type="protein sequence ID" value="AFP00903.1"/>
    <property type="molecule type" value="mRNA"/>
</dbReference>
<dbReference type="GO" id="GO:0048019">
    <property type="term" value="F:receptor antagonist activity"/>
    <property type="evidence" value="ECO:0007669"/>
    <property type="project" value="TreeGrafter"/>
</dbReference>
<dbReference type="GO" id="GO:0090090">
    <property type="term" value="P:negative regulation of canonical Wnt signaling pathway"/>
    <property type="evidence" value="ECO:0007669"/>
    <property type="project" value="TreeGrafter"/>
</dbReference>
<dbReference type="Gene3D" id="2.10.80.10">
    <property type="entry name" value="Lipase, subunit A"/>
    <property type="match status" value="1"/>
</dbReference>
<evidence type="ECO:0000256" key="10">
    <source>
        <dbReference type="ARBA" id="ARBA00054161"/>
    </source>
</evidence>
<dbReference type="FunFam" id="2.10.80.10:FF:000003">
    <property type="entry name" value="Dickkopf WNT-signaling pathway inhibitor 3"/>
    <property type="match status" value="1"/>
</dbReference>
<dbReference type="CTD" id="100038765"/>
<feature type="signal peptide" evidence="15">
    <location>
        <begin position="1"/>
        <end position="18"/>
    </location>
</feature>